<feature type="domain" description="LamG-like jellyroll fold" evidence="7">
    <location>
        <begin position="2335"/>
        <end position="2479"/>
    </location>
</feature>
<keyword evidence="4" id="KW-0106">Calcium</keyword>
<sequence>MERLYFNCLTTTLFLSLQLFGYKAQAATHFIPAIDIASASASASADIASAGTVSGKLYNPDDYGIEGYGVDEYGVYIHFYLVVASKEGPTSKIDGRVKVRYSDRGATFIGSLFDYGGDPETMRIRTKFLDTYHSSGGIRFRAENGTPANNAWSGFITVPDGDEYKTDGGAELTEVHIRWYIPEELIGKRLTILHSQALYIAGDYVGIQETTMYFDKVKSRTSKIFSPPLPDATFSTGEISANPDKMLVRYAYSGTTAPAGATVRHWLNDDMNNDVTDASNVKPTGTLDAVKSNFEQRHDFYSEFIGQGGHMRYRQSQVVMVPPYIWPVELKAAYDGENKVALSWNVNLPGAGTNFIDGDKFEVARSTDSTFGDITKIKAVGTIDYDPAQTHYETLDNLADLRDSTHVYYRVRRTESKNTWEWKVSVNAGLYVELDTILKADTVLLDETAGPKAIITWQPFKGVWFSGTRFTITKSNQTTGAAPQIINLDEKDARSGTYTDDNIPYCSEFTYSIELTFGGNFDSPPEADVPGSVLAVDVGTIKDLYVSKGYFPDRTELRWSAEGIFDSYIIKRRIYGSGDNFAQIATVPGTSANSDIQTDDPKGIPGVYYEYRVVGAVNCNNTTKYSKDTLQAVGFRSPAGTVYGRITYENGQAVENVAVRLESADNAQLGRSIYLNGEAESYLMIDSLYHPFSGPAFTVEAWIRPDDKQPVNQVIFSQSGQYELGFNGAGQLYFRYKNEVVTGAYIIQNQSFVHLAGVYGRDSLGLMLNDSLIAVIPCLAQPGGSPDTTVYIGRNANGNHFKGYIDEMRAWNIALDAQRVKRDYTRLMAGNEAGLAAYWRFDETIEDQFYDISNTSSNYHKNDGILAMQAVRSNVIPTPDQLSLKAYTDISGNYMISGIPYTGNGTTYAIVPLLGTHQFDPTSVNRLISSNSSEFTVNFVDKSSFPVSGYVYYQNSTVPVKGVQFMIDGKYAQKENGQIIETDALGKFSISVPVGVHEVKAVKTNHVFVNDGKITNRFGGNLNYQEPVSERILYDSTTVRFIGRVAGGVIQSDYPLGHSLSRNNLGENLSITMELAGAQNRKINASAVDSLVTVKHLLPSGQSDPSRVHRTRVNFQEYAITIYPDSVTGEFAVDLIPEDFNVMSVKATGHSSLNLPGNLPLNINLTNKFFVESEVHASDTVFYNYAYKFIERNKPLIDVSQVNISGNSVPFFGDTVTTVNLLNNQGYRVPVYDFSDGSYLFGYPVFEQNRSYRLRVSAYELYEYFEEDDPQNPVSTDRVPTQDGLVSIANDLRRGSNIPDTLSLNEEGEGIYQFQAGEPEISNGVGRKGLSVTVDIGGQPIPWNNGNKLEGYIVGWKKTGTDFITAGPNEIVRVLRDPPGSNSYAWFEEGTSTIVEKEYVGSVIQAGSEELKNSLGAATITFVGVGGGTINVTEAGNTYAGKLSHSETFTGKDKSTTVTKFLSRYQTSADPTRVGADADLFIGNSTNFTYGSTLELIVVKNDEVKTGSDMVFFDGAAAGVDYSIVRRTGINIAQRFGTHFVYTAKHIEDILIPGIVEIRNTLLLPVSTSPAAAQQRANSLKEEVYVSKLPPGDPNYGASNVDAEAFGVGVLSAPWGDGPSYKIYTPDLPGYNQTDTILALNQHIKGWKRELYENEKVKVSDPVHVKNFSFTGGGDVQYSEYAGITEVTSTDFNITLGAAFLSSIGVTINKTGLTLNIEEGLTTEQGGNFSDGGTEEKTFGFTFSESSVDYLSVDVLKAKDSTFVFKTKGGETACPYEGPTLTKYFQPGTTIDQPTMRAEAPDITVEKPVAADIPSTRNATFSLQLQNASETERGVSFYLQVMEDSNPDGAKIYMDGASLATGRAVWLNAGQVLQKTITLERGPEAMEYEDIVLRLISECDTTAFDLVNISAHFIPSCSDVHIQSPADNWLLNTQSPVNAAGERYLPLVIDEFDTSNSLFGYIGLQYKPLASSTWTSVVKFYADSASYEEAQGAKQLITGNEINYQLVMSDASFSDQQYEIRTVAVCMDNGQQVSTTASNVIRGTKDTYRPRLFGSPQPANGVLDITEDVRLNLNETIAAGLLSYPDFQVTGIRNGSLGDHSVSVRLDGQDDYLATEFNRNLEGKDITVEMWVLPGGQTSGIPAGSPRGTLFSHGNSNQSLELAFAAGNYLEVRVGETVVKSEAPLVYKPGEWAHVALVYNAAASTVSAVYNFAEVISGVPVTTYSGSGHFEFGRSIAKQGNYFEGAMHEARIWTESLTPTRLQANSLLRLSGAENGLLGYYPMTEGKGDKAFDKAHGAHAGLQGNWATPPGKAISFDGNGYLKLNTATAPVTGRMDYTMELWFKAEPGQGDAALASSGKGDGNDNSGSRSVFFLGFENGLLTYRNNGVKMQAEGNYLDNDWHHLAIAVNRNSGVAQFFVDGELNSYFDGNALGGLAAPFIYLGARGWHEQGDAATVSFDRHFKGKIDEFRLWNTYLNATLVSENSNVRLKGDELGLLLYYPFEDYVEFQNNQELAFSLADLKIQQDPATVIPPAETVNATETDDKAPVKDHGSVDNLQFDYVVNDDALIINLLEPRQAIDKTIVTFRVENLRDMNGNIMESPVTWTAYIDRNQLSWSDDEFTLSKELYAPMEFESYILNSGGSVQHFRLDNLPSWLRASPSSGTIEPQGREKIVFRINEGLNVGAYDEIIYMRNDDDETEALPVSLKVAGEEPDWAVDPADFDYSMIVYGKLRINGIFSANPDDILAAFTGGECVGFTRNVYNEANDLWYTFLTVYSNTLQHDDLEFRIWDAASGKTYQAVPSAGVSFSNDAIAGTAAGPILFEGREMVFQDIPLTQGWNWISFNLSSGNLDDIPSTLSKGQWQSGDIVKNEELGFHQYSSSGGWLGYLESFNNTSLFMLKAGLAQSLSIDGIPLDIAATPIPVKGGRWNYISYLPQGNMTVQEALAGYEASDEDVIKSQTGFAMYNSQTGWVGNLTFLEPGKGYMLYRKAANDVTFHYPAQGGILNQAGGGRTVETVPLRSSGSTALPGGLRAGAIQAAQRLNPLQAPVENNFYFAENMTVIAVLDDEFDLSSEDRVIAYVNGEVRGKAAQVTNPLNGKPQFFINIAGDENAPVYFEIERQGRIVARSATTIAYRSDSRAGTVDDPLVIRIENEHAEITMYPNPFGRQLTISGEIRAGGSAGGESPGSQRETSPVHEVQLLVYDVTGAKVLEGPPQRISGNNFRLTWDGRNMGGQVCLPGVYFIHVLIDGRPLSGKVIKVDSPK</sequence>
<feature type="domain" description="LamG-like jellyroll fold" evidence="7">
    <location>
        <begin position="695"/>
        <end position="818"/>
    </location>
</feature>
<evidence type="ECO:0000256" key="2">
    <source>
        <dbReference type="ARBA" id="ARBA00022723"/>
    </source>
</evidence>
<keyword evidence="8" id="KW-0430">Lectin</keyword>
<dbReference type="InterPro" id="IPR013320">
    <property type="entry name" value="ConA-like_dom_sf"/>
</dbReference>
<evidence type="ECO:0000313" key="8">
    <source>
        <dbReference type="EMBL" id="TCS86568.1"/>
    </source>
</evidence>
<evidence type="ECO:0000256" key="1">
    <source>
        <dbReference type="ARBA" id="ARBA00001913"/>
    </source>
</evidence>
<dbReference type="GO" id="GO:0004553">
    <property type="term" value="F:hydrolase activity, hydrolyzing O-glycosyl compounds"/>
    <property type="evidence" value="ECO:0007669"/>
    <property type="project" value="UniProtKB-ARBA"/>
</dbReference>
<reference evidence="8 9" key="1">
    <citation type="submission" date="2019-03" db="EMBL/GenBank/DDBJ databases">
        <title>Genomic Encyclopedia of Type Strains, Phase IV (KMG-IV): sequencing the most valuable type-strain genomes for metagenomic binning, comparative biology and taxonomic classification.</title>
        <authorList>
            <person name="Goeker M."/>
        </authorList>
    </citation>
    <scope>NUCLEOTIDE SEQUENCE [LARGE SCALE GENOMIC DNA]</scope>
    <source>
        <strain evidence="8 9">DSM 21100</strain>
    </source>
</reference>
<name>A0A4R3KPG1_9SPHI</name>
<dbReference type="OrthoDB" id="976756at2"/>
<keyword evidence="3 6" id="KW-0732">Signal</keyword>
<dbReference type="Pfam" id="PF13385">
    <property type="entry name" value="Laminin_G_3"/>
    <property type="match status" value="3"/>
</dbReference>
<keyword evidence="9" id="KW-1185">Reference proteome</keyword>
<dbReference type="SUPFAM" id="SSF49899">
    <property type="entry name" value="Concanavalin A-like lectins/glucanases"/>
    <property type="match status" value="3"/>
</dbReference>
<dbReference type="GO" id="GO:0030246">
    <property type="term" value="F:carbohydrate binding"/>
    <property type="evidence" value="ECO:0007669"/>
    <property type="project" value="UniProtKB-KW"/>
</dbReference>
<dbReference type="Gene3D" id="2.60.40.4070">
    <property type="match status" value="1"/>
</dbReference>
<feature type="chain" id="PRO_5020630857" evidence="6">
    <location>
        <begin position="27"/>
        <end position="3265"/>
    </location>
</feature>
<dbReference type="RefSeq" id="WP_132129577.1">
    <property type="nucleotide sequence ID" value="NZ_CP042432.1"/>
</dbReference>
<keyword evidence="2" id="KW-0479">Metal-binding</keyword>
<dbReference type="Gene3D" id="2.60.120.200">
    <property type="match status" value="3"/>
</dbReference>
<dbReference type="Proteomes" id="UP000295807">
    <property type="component" value="Unassembled WGS sequence"/>
</dbReference>
<dbReference type="EMBL" id="SMAD01000007">
    <property type="protein sequence ID" value="TCS86568.1"/>
    <property type="molecule type" value="Genomic_DNA"/>
</dbReference>
<evidence type="ECO:0000313" key="9">
    <source>
        <dbReference type="Proteomes" id="UP000295807"/>
    </source>
</evidence>
<comment type="caution">
    <text evidence="8">The sequence shown here is derived from an EMBL/GenBank/DDBJ whole genome shotgun (WGS) entry which is preliminary data.</text>
</comment>
<keyword evidence="5" id="KW-1015">Disulfide bond</keyword>
<dbReference type="InterPro" id="IPR051360">
    <property type="entry name" value="Neuronal_Pentraxin_Related"/>
</dbReference>
<dbReference type="InterPro" id="IPR006558">
    <property type="entry name" value="LamG-like"/>
</dbReference>
<feature type="signal peptide" evidence="6">
    <location>
        <begin position="1"/>
        <end position="26"/>
    </location>
</feature>
<dbReference type="GO" id="GO:0046872">
    <property type="term" value="F:metal ion binding"/>
    <property type="evidence" value="ECO:0007669"/>
    <property type="project" value="UniProtKB-KW"/>
</dbReference>
<organism evidence="8 9">
    <name type="scientific">Anseongella ginsenosidimutans</name>
    <dbReference type="NCBI Taxonomy" id="496056"/>
    <lineage>
        <taxon>Bacteria</taxon>
        <taxon>Pseudomonadati</taxon>
        <taxon>Bacteroidota</taxon>
        <taxon>Sphingobacteriia</taxon>
        <taxon>Sphingobacteriales</taxon>
        <taxon>Sphingobacteriaceae</taxon>
        <taxon>Anseongella</taxon>
    </lineage>
</organism>
<evidence type="ECO:0000256" key="4">
    <source>
        <dbReference type="ARBA" id="ARBA00022837"/>
    </source>
</evidence>
<evidence type="ECO:0000256" key="5">
    <source>
        <dbReference type="ARBA" id="ARBA00023157"/>
    </source>
</evidence>
<evidence type="ECO:0000256" key="3">
    <source>
        <dbReference type="ARBA" id="ARBA00022729"/>
    </source>
</evidence>
<proteinExistence type="predicted"/>
<evidence type="ECO:0000259" key="7">
    <source>
        <dbReference type="SMART" id="SM00560"/>
    </source>
</evidence>
<accession>A0A4R3KPG1</accession>
<dbReference type="PANTHER" id="PTHR19277">
    <property type="entry name" value="PENTRAXIN"/>
    <property type="match status" value="1"/>
</dbReference>
<gene>
    <name evidence="8" type="ORF">EDD80_107101</name>
</gene>
<dbReference type="SMART" id="SM00560">
    <property type="entry name" value="LamGL"/>
    <property type="match status" value="2"/>
</dbReference>
<dbReference type="GO" id="GO:0005975">
    <property type="term" value="P:carbohydrate metabolic process"/>
    <property type="evidence" value="ECO:0007669"/>
    <property type="project" value="UniProtKB-ARBA"/>
</dbReference>
<comment type="cofactor">
    <cofactor evidence="1">
        <name>Ca(2+)</name>
        <dbReference type="ChEBI" id="CHEBI:29108"/>
    </cofactor>
</comment>
<protein>
    <submittedName>
        <fullName evidence="8">Concanavalin A-like lectin/glucanase superfamily protein</fullName>
    </submittedName>
</protein>
<evidence type="ECO:0000256" key="6">
    <source>
        <dbReference type="SAM" id="SignalP"/>
    </source>
</evidence>
<dbReference type="PANTHER" id="PTHR19277:SF125">
    <property type="entry name" value="B6"/>
    <property type="match status" value="1"/>
</dbReference>